<dbReference type="EMBL" id="CM055093">
    <property type="protein sequence ID" value="KAJ7565153.1"/>
    <property type="molecule type" value="Genomic_DNA"/>
</dbReference>
<protein>
    <submittedName>
        <fullName evidence="1">Uncharacterized protein</fullName>
    </submittedName>
</protein>
<accession>A0ACC2EF38</accession>
<reference evidence="2" key="1">
    <citation type="journal article" date="2024" name="Proc. Natl. Acad. Sci. U.S.A.">
        <title>Extraordinary preservation of gene collinearity over three hundred million years revealed in homosporous lycophytes.</title>
        <authorList>
            <person name="Li C."/>
            <person name="Wickell D."/>
            <person name="Kuo L.Y."/>
            <person name="Chen X."/>
            <person name="Nie B."/>
            <person name="Liao X."/>
            <person name="Peng D."/>
            <person name="Ji J."/>
            <person name="Jenkins J."/>
            <person name="Williams M."/>
            <person name="Shu S."/>
            <person name="Plott C."/>
            <person name="Barry K."/>
            <person name="Rajasekar S."/>
            <person name="Grimwood J."/>
            <person name="Han X."/>
            <person name="Sun S."/>
            <person name="Hou Z."/>
            <person name="He W."/>
            <person name="Dai G."/>
            <person name="Sun C."/>
            <person name="Schmutz J."/>
            <person name="Leebens-Mack J.H."/>
            <person name="Li F.W."/>
            <person name="Wang L."/>
        </authorList>
    </citation>
    <scope>NUCLEOTIDE SEQUENCE [LARGE SCALE GENOMIC DNA]</scope>
    <source>
        <strain evidence="2">cv. PW_Plant_1</strain>
    </source>
</reference>
<comment type="caution">
    <text evidence="1">The sequence shown here is derived from an EMBL/GenBank/DDBJ whole genome shotgun (WGS) entry which is preliminary data.</text>
</comment>
<sequence>MELTPVKFLSLFLVICSVGWILFSFAAKLIGWLLSRTTGALVSFRIAGFNCVKDISIQFKKGALKSLTIGGVRLKLYKPFRNESLNFTSWDLKLQFSLCDVEIVLTKPLPVTKKLRKVHAKKHSSTGRGKWMIIANVAKYLRLSASEILVKFPEIPMAFMEMKAVHLDMFKGDTAGLSLGIKFSLMPCVMLLGNEVTICEESTISRFRQTLLSVGRAPEADPNMIHTIFSLEQFVLTSKLEHDRETGLIVRQVDATCGDTFVNLSECLSLKNAISRSSEELSKQPDKASHAQPVAYGSSSEHSDSANDTVTAGVSEVLEDKLVPEVMTTNAEEHVAVDLKVFVKKIPQKVNFSLPKLQIRCSHLGDDAVLDNEITGFHLQSSVLMLSEESPDIFCQLDIQLECGEIHVFRENDCSLVQIMKVAVAGLLEFPAPPNSLYRAEVDVRLGGTQCNVLTNRFEKWMQLNIFKTPKKETSNADSLRHALKKKRKSNQNIGQLFCWVCSVSAPEMTVVVYSLDGLALFHVSSQTSHLYINSVSGKGAGFHIEVGELYVTMADEEQELFKHHLSRVETIPGCVVHIGRAAVDWGLLDASEEDSNQKRLTCITEIGDGEIFLSMACLRSLMYTGLALETCAKLFSAMKSGSKVKQGKHGNKKMSKGVRFLKFHLEGISMEFRGILQAECVLVPDPKKVNFGNQGGEVVITKTHDGKLRTASVKATTFKGTILSGGKCKILIDLPALHVFVDRDKDITQLDLERGKLVYHELDNKNTIFVERTLFGLQNVKFVVKPARVANETRKHSILSATEITAWWEPDVHLFFNLISLQLKQLLELRKSTRASFPIVNDCSSDKKMIVEDKFTSSSQTQSATKLSWWKTAVAVDIEVLRMRAELADGVEGAICIQSIFSEDAEIGILFEDVEVSLNNATVVRNERLQISRVPVLDQDPANVQSYASTTNSSTWDCIVQGTGTHIVMPYRLPIRAIDDAVEDMWRGLKLALAAQAKVICPEKATLIPRVKKERSMHFSSIKFHIHDITAEIEEEPIQGWLDEHQRILRKVKQESLLRERLLEEEVQELHAKKTISPSNSEKEQVLMNGQDKLREKNYKDLDLSTVNRAWETLHQQTFQAYRNACAMLVAYRGSGACSGGYQGGFCPSQNRGSLFSVHASNLDLTLTKIDGGRNGMINTIRKLDCVAPEMSIPFARVLGRHIDVSTSSLIVQLRDYSSPMLAAMGGKCKGVVIFAQQATCFPKQMAQELYIGRWRKVEMLRSISGSTPSWKMYSELPISFHTARVSFGVGFEPAIADVSYAFTVALRRADLSVRKAVDSDRKDSKGSASVISSSLASANNLVKRERSLPWWDDMRYYVHGKNSINAAYFEWSFLATTDPYENVNMMRIYARPMIIEQSEGRLTFAGKDFDLHISSTEAFALGPSLDLKEQPEFIHTPVFLLQITMDWDCSSGEPHNHYLHAFPKELEPREKVYDLFRSTSLALGWNFSLTTPNPEPTNLDIPVHVEDTQQVLEKLKPKTHCTSRKAVSQQSFSEQSSAEQFGRYDAIEERILPSMNIGAHDLIWIFKWWSLFFSPPHKLRSFSRWPRFGIMRLPRSGNLSLDKVLTEFILRVDATPACIKHISLMDDDPAEGLTFNMRQLRYELCYSRGRQHYTFDSKRDLLELVYQGVDVYSLIAQLDRRKKFDDDVEHLQKSDKVKQLLGFKGVLHDESTQECRRPVVTLKEHGFLFKTDCFTVRKQAPKADPTRLSPWRENVRVQARPKTTTVLESGSDSGSEPVLSDPSDDESFDESFNVVLADNCLRVSLYGLKLFWTIPNRDAVWAWVGDISRAFESPKPSPSRQYVQRKMMEEKQKAAEKEVQQSDLSNLVQSTMPESLSHVQPDLVKESSQDSSEEEGTLQFMVNVIQPQFNLHSEDAHGRFLLAAASGRVLARSFHSIYYVGLEMIEQALGCKAIPLHGNLPQISWKRRELSVLLENVQAHVAPTDVDPGAGLQWLPRIPRKAPDVKRTGALLERVFMPCTMYFQYTRHKGGTTDCKVKPLKELSFNSPNIAATMTSCQFHIMVDVISNLLLARLPKPRKDNFLAYGEKDEVIEEEADEVVPDGVEEVEQARIRLEQAQRECKLLFDDLKAIKSLEVLSGMGGPSPDDNLSKSQEGYLWMISSKTSALIRRLETDFAAKRKARKVACVSLRISLQSAAQQRLMEKEKNKSPSAAMRISWAIDKVVWSMLSDGELFAEAEISSMILNVDRGFDDIGVARFTVKSFVAKNCLPSAKSNVVLSAWNPPKEWGRNVMLRVDAKQGAQKEGSSPLELFEVEIYPLKIHLTEIMYTMMWEYFFPEEGNDSQKRQEVWRIPTAAAARQSRKGASGLVENVPAQSVLADVKKESEYNPRPSVPGTPLKPYRLHSRGDISHVDFSLAAQPVEATGVEQLHVGKYNVESEHRRSSSFDRMWEENDAYILTNDIILKSQNSNLLGSLRRPDVTSSNELQIGPPVASDIGVEVTSAKPKESRRPVSRGSKVSSQEEKKEPLTKKSCLEFYNIKISQVELLVTYEGSRVAVSDLRLLMDTFTRAEFIGSWRRLFSRVKKHIIWSVLKSVAGMQGKKFKDKLQGHGQDGGGSDSNSSDSCASTICNRERFLIPQFKRQSDRAGEGFVSSIKGLFNSQRRKAKALVRRTMRGEGGGFEFQKDWSDGEAEIAQIARQLSRTKAKQLLRRHTKKIRSISRQKGVILLGERYRASPRSSPYYSEAELSSESSAYEDFND</sequence>
<evidence type="ECO:0000313" key="1">
    <source>
        <dbReference type="EMBL" id="KAJ7565153.1"/>
    </source>
</evidence>
<gene>
    <name evidence="1" type="ORF">O6H91_02G050400</name>
</gene>
<evidence type="ECO:0000313" key="2">
    <source>
        <dbReference type="Proteomes" id="UP001162992"/>
    </source>
</evidence>
<name>A0ACC2EF38_DIPCM</name>
<dbReference type="Proteomes" id="UP001162992">
    <property type="component" value="Chromosome 2"/>
</dbReference>
<proteinExistence type="predicted"/>
<organism evidence="1 2">
    <name type="scientific">Diphasiastrum complanatum</name>
    <name type="common">Issler's clubmoss</name>
    <name type="synonym">Lycopodium complanatum</name>
    <dbReference type="NCBI Taxonomy" id="34168"/>
    <lineage>
        <taxon>Eukaryota</taxon>
        <taxon>Viridiplantae</taxon>
        <taxon>Streptophyta</taxon>
        <taxon>Embryophyta</taxon>
        <taxon>Tracheophyta</taxon>
        <taxon>Lycopodiopsida</taxon>
        <taxon>Lycopodiales</taxon>
        <taxon>Lycopodiaceae</taxon>
        <taxon>Lycopodioideae</taxon>
        <taxon>Diphasiastrum</taxon>
    </lineage>
</organism>
<keyword evidence="2" id="KW-1185">Reference proteome</keyword>